<proteinExistence type="predicted"/>
<dbReference type="EMBL" id="CAUWAG010000020">
    <property type="protein sequence ID" value="CAJ2514088.1"/>
    <property type="molecule type" value="Genomic_DNA"/>
</dbReference>
<keyword evidence="3" id="KW-1185">Reference proteome</keyword>
<accession>A0AAI8YQW6</accession>
<evidence type="ECO:0000313" key="3">
    <source>
        <dbReference type="Proteomes" id="UP001295740"/>
    </source>
</evidence>
<organism evidence="2 3">
    <name type="scientific">Anthostomella pinea</name>
    <dbReference type="NCBI Taxonomy" id="933095"/>
    <lineage>
        <taxon>Eukaryota</taxon>
        <taxon>Fungi</taxon>
        <taxon>Dikarya</taxon>
        <taxon>Ascomycota</taxon>
        <taxon>Pezizomycotina</taxon>
        <taxon>Sordariomycetes</taxon>
        <taxon>Xylariomycetidae</taxon>
        <taxon>Xylariales</taxon>
        <taxon>Xylariaceae</taxon>
        <taxon>Anthostomella</taxon>
    </lineage>
</organism>
<name>A0AAI8YQW6_9PEZI</name>
<protein>
    <submittedName>
        <fullName evidence="2">Uu.00g022070.m01.CDS01</fullName>
    </submittedName>
</protein>
<reference evidence="2" key="1">
    <citation type="submission" date="2023-10" db="EMBL/GenBank/DDBJ databases">
        <authorList>
            <person name="Hackl T."/>
        </authorList>
    </citation>
    <scope>NUCLEOTIDE SEQUENCE</scope>
</reference>
<gene>
    <name evidence="2" type="ORF">KHLLAP_LOCUS14556</name>
</gene>
<comment type="caution">
    <text evidence="2">The sequence shown here is derived from an EMBL/GenBank/DDBJ whole genome shotgun (WGS) entry which is preliminary data.</text>
</comment>
<feature type="chain" id="PRO_5042467936" evidence="1">
    <location>
        <begin position="19"/>
        <end position="145"/>
    </location>
</feature>
<dbReference type="AlphaFoldDB" id="A0AAI8YQW6"/>
<feature type="signal peptide" evidence="1">
    <location>
        <begin position="1"/>
        <end position="18"/>
    </location>
</feature>
<sequence>MCQNTLVMLFSSGLFVMASREILVASVVVNAPAIKPLVGDARHKLSELSSGGWRRTAYGNWSNLGGSAHNKSQVGDNMENFKALASSSSRKRGSAYMMSNVGRMPAPGESQDHINAVADGDDSSTDGNRKEMGIMVTREVALCIK</sequence>
<evidence type="ECO:0000313" key="2">
    <source>
        <dbReference type="EMBL" id="CAJ2514088.1"/>
    </source>
</evidence>
<evidence type="ECO:0000256" key="1">
    <source>
        <dbReference type="SAM" id="SignalP"/>
    </source>
</evidence>
<keyword evidence="1" id="KW-0732">Signal</keyword>
<dbReference type="Proteomes" id="UP001295740">
    <property type="component" value="Unassembled WGS sequence"/>
</dbReference>